<keyword evidence="2" id="KW-1185">Reference proteome</keyword>
<organism evidence="2 3">
    <name type="scientific">Haemonchus contortus</name>
    <name type="common">Barber pole worm</name>
    <dbReference type="NCBI Taxonomy" id="6289"/>
    <lineage>
        <taxon>Eukaryota</taxon>
        <taxon>Metazoa</taxon>
        <taxon>Ecdysozoa</taxon>
        <taxon>Nematoda</taxon>
        <taxon>Chromadorea</taxon>
        <taxon>Rhabditida</taxon>
        <taxon>Rhabditina</taxon>
        <taxon>Rhabditomorpha</taxon>
        <taxon>Strongyloidea</taxon>
        <taxon>Trichostrongylidae</taxon>
        <taxon>Haemonchus</taxon>
    </lineage>
</organism>
<name>A0A7I5E6D4_HAECO</name>
<feature type="compositionally biased region" description="Acidic residues" evidence="1">
    <location>
        <begin position="27"/>
        <end position="49"/>
    </location>
</feature>
<dbReference type="WBParaSite" id="HCON_00026810-00001">
    <property type="protein sequence ID" value="HCON_00026810-00001"/>
    <property type="gene ID" value="HCON_00026810"/>
</dbReference>
<dbReference type="OMA" id="HECVITD"/>
<accession>A0A7I5E6D4</accession>
<dbReference type="Proteomes" id="UP000025227">
    <property type="component" value="Unplaced"/>
</dbReference>
<proteinExistence type="predicted"/>
<evidence type="ECO:0000313" key="2">
    <source>
        <dbReference type="Proteomes" id="UP000025227"/>
    </source>
</evidence>
<evidence type="ECO:0000256" key="1">
    <source>
        <dbReference type="SAM" id="MobiDB-lite"/>
    </source>
</evidence>
<sequence length="95" mass="11154">MNMSQERFEEQFHQESDEEREVHQDETADESQLQEEVPDSESESESDMAIDERKNLDRTPKIRRRTEQGDSSESASKWESSDYHECMITGASDQH</sequence>
<evidence type="ECO:0000313" key="3">
    <source>
        <dbReference type="WBParaSite" id="HCON_00026810-00001"/>
    </source>
</evidence>
<reference evidence="3" key="1">
    <citation type="submission" date="2020-12" db="UniProtKB">
        <authorList>
            <consortium name="WormBaseParasite"/>
        </authorList>
    </citation>
    <scope>IDENTIFICATION</scope>
    <source>
        <strain evidence="3">MHco3</strain>
    </source>
</reference>
<dbReference type="AlphaFoldDB" id="A0A7I5E6D4"/>
<protein>
    <submittedName>
        <fullName evidence="3">RNA-binding protein 33</fullName>
    </submittedName>
</protein>
<feature type="compositionally biased region" description="Basic and acidic residues" evidence="1">
    <location>
        <begin position="1"/>
        <end position="26"/>
    </location>
</feature>
<feature type="compositionally biased region" description="Basic and acidic residues" evidence="1">
    <location>
        <begin position="50"/>
        <end position="68"/>
    </location>
</feature>
<feature type="region of interest" description="Disordered" evidence="1">
    <location>
        <begin position="1"/>
        <end position="95"/>
    </location>
</feature>